<dbReference type="EMBL" id="HBGF01021640">
    <property type="protein sequence ID" value="CAD9115157.1"/>
    <property type="molecule type" value="Transcribed_RNA"/>
</dbReference>
<accession>A0A7S1LWI0</accession>
<evidence type="ECO:0000313" key="2">
    <source>
        <dbReference type="EMBL" id="CAD9115157.1"/>
    </source>
</evidence>
<dbReference type="AlphaFoldDB" id="A0A7S1LWI0"/>
<proteinExistence type="predicted"/>
<evidence type="ECO:0000256" key="1">
    <source>
        <dbReference type="SAM" id="MobiDB-lite"/>
    </source>
</evidence>
<reference evidence="2" key="1">
    <citation type="submission" date="2021-01" db="EMBL/GenBank/DDBJ databases">
        <authorList>
            <person name="Corre E."/>
            <person name="Pelletier E."/>
            <person name="Niang G."/>
            <person name="Scheremetjew M."/>
            <person name="Finn R."/>
            <person name="Kale V."/>
            <person name="Holt S."/>
            <person name="Cochrane G."/>
            <person name="Meng A."/>
            <person name="Brown T."/>
            <person name="Cohen L."/>
        </authorList>
    </citation>
    <scope>NUCLEOTIDE SEQUENCE</scope>
    <source>
        <strain evidence="2">CCAP 1951/1</strain>
    </source>
</reference>
<organism evidence="2">
    <name type="scientific">Neobodo designis</name>
    <name type="common">Flagellated protozoan</name>
    <name type="synonym">Bodo designis</name>
    <dbReference type="NCBI Taxonomy" id="312471"/>
    <lineage>
        <taxon>Eukaryota</taxon>
        <taxon>Discoba</taxon>
        <taxon>Euglenozoa</taxon>
        <taxon>Kinetoplastea</taxon>
        <taxon>Metakinetoplastina</taxon>
        <taxon>Neobodonida</taxon>
        <taxon>Neobodo</taxon>
    </lineage>
</organism>
<name>A0A7S1LWI0_NEODS</name>
<protein>
    <submittedName>
        <fullName evidence="2">Uncharacterized protein</fullName>
    </submittedName>
</protein>
<feature type="region of interest" description="Disordered" evidence="1">
    <location>
        <begin position="1"/>
        <end position="27"/>
    </location>
</feature>
<sequence>MPRGRKPRRHEDSEDPPAAQAAAAAAKPATALRHYSRTVPPAEELRSVERLGADVEVVAQRVEAAPTPITSEWWLMQIASPLRAMRQEWTAAHTQQHGPLHPRVWWLSLVVGVAARSIDEVRAVLAALQDLALREKGLSDAGTGAVVDVGLLVDACEVYNAAMRDDAALAAVHRHRAEHTRSARPPHCAVADIVIAGEALDVFDFAKCAREGVPTSVVLEVGLRPTEASAEAKRTVLVALAGLLLESSACESTSAVLAKHCRPPPFADPA</sequence>
<gene>
    <name evidence="2" type="ORF">NDES1114_LOCUS14282</name>
</gene>
<feature type="compositionally biased region" description="Low complexity" evidence="1">
    <location>
        <begin position="16"/>
        <end position="27"/>
    </location>
</feature>